<evidence type="ECO:0000256" key="5">
    <source>
        <dbReference type="ARBA" id="ARBA00038229"/>
    </source>
</evidence>
<keyword evidence="10" id="KW-1185">Reference proteome</keyword>
<feature type="repeat" description="WD" evidence="6">
    <location>
        <begin position="103"/>
        <end position="144"/>
    </location>
</feature>
<dbReference type="FunFam" id="2.130.10.10:FF:000157">
    <property type="entry name" value="WD repeat domain 3"/>
    <property type="match status" value="1"/>
</dbReference>
<feature type="repeat" description="WD" evidence="6">
    <location>
        <begin position="61"/>
        <end position="102"/>
    </location>
</feature>
<proteinExistence type="inferred from homology"/>
<evidence type="ECO:0000256" key="1">
    <source>
        <dbReference type="ARBA" id="ARBA00004604"/>
    </source>
</evidence>
<dbReference type="Pfam" id="PF25173">
    <property type="entry name" value="Beta-prop_WDR3_1st"/>
    <property type="match status" value="1"/>
</dbReference>
<comment type="caution">
    <text evidence="9">The sequence shown here is derived from an EMBL/GenBank/DDBJ whole genome shotgun (WGS) entry which is preliminary data.</text>
</comment>
<accession>A0AAV5RF47</accession>
<dbReference type="InterPro" id="IPR051570">
    <property type="entry name" value="TBC1_cilium_biogenesis"/>
</dbReference>
<organism evidence="9 10">
    <name type="scientific">Starmerella bacillaris</name>
    <name type="common">Yeast</name>
    <name type="synonym">Candida zemplinina</name>
    <dbReference type="NCBI Taxonomy" id="1247836"/>
    <lineage>
        <taxon>Eukaryota</taxon>
        <taxon>Fungi</taxon>
        <taxon>Dikarya</taxon>
        <taxon>Ascomycota</taxon>
        <taxon>Saccharomycotina</taxon>
        <taxon>Dipodascomycetes</taxon>
        <taxon>Dipodascales</taxon>
        <taxon>Trichomonascaceae</taxon>
        <taxon>Starmerella</taxon>
    </lineage>
</organism>
<dbReference type="EMBL" id="BTGC01000003">
    <property type="protein sequence ID" value="GMM49847.1"/>
    <property type="molecule type" value="Genomic_DNA"/>
</dbReference>
<dbReference type="PANTHER" id="PTHR19853">
    <property type="entry name" value="WD REPEAT CONTAINING PROTEIN 3 WDR3"/>
    <property type="match status" value="1"/>
</dbReference>
<dbReference type="SMART" id="SM00320">
    <property type="entry name" value="WD40"/>
    <property type="match status" value="11"/>
</dbReference>
<sequence>MVKSYTRFELDATFGIISSASPPVHLPSSRGPGRVVVGADEAVQIWDLKTSQLLLRLVDPQQSEKAQVVQLAYEKNAEIIAAGYTDGSIRIWDTRSSTVVIVFNGHKSYVSKLEFSRDGTQLISGGADTTVIVWDLINEQGLYRLKGHKAPITAIVPLDDNYMVTVSKDGVMKLWDLKTQFCTETRMAHKGECWEAALIGSQNNGDFRIATVGNGTELKVWSLDSNGDEGHQISSLGELQKEGRHRGVGLKFDFANNIIVCASGDIVQSWRLRTPDEIKRLLKRRQKRASKKKEKSKSAQADAETNADADADAGALTIADEYAPFSLFRTKAKITGLCLYDSDIIVNLNTNSIEYWDQGEEPQVNYTIENSGHRTDIRDCCISSDGRVIATGSNGTIKLHNAHSTAVIRTLTDTGYILALRFLPGDQLIVAGTKEGNLDLYDIAKASKIGTFPAHAGAVWSIDVSSDGKQIVSGGADKSVKFWSLELIEEPVPGHPDLPGVKSMSLKNTHKLEFNDDVLAVKLSPDMQLVAASLLDNTVKVYKTGTLKFYLNLYGHQLPVLSLDISHDNKLLVTSSADKNIKLWGLDFGDCHKSIFAHDDSVLRVVFEPQSYNFLSASKDGLVKYWDGAKFIQIQALKGHHSEVWALAMAYDGTFAVSASHDKTIRIWQMTDEPLFVEEERELEMEQEFEENIAHDLNREDNMDDEDQENTVEEVKKHTIESLKAGERLFEALDICVADLQNVDNKPRHVILTALNVSPEKYLMDTLSRIKTPLVEDALLTFPLDKIVGLLQFVEIWLEKKWNPQMVCRVLFFCLRSFSKQIIATKMLQSELEVIRERVRSLLNEIYETIGFNLASLKMLQAEWDENHVRTLDLDADPVNSTQKRVYESISL</sequence>
<dbReference type="Proteomes" id="UP001362899">
    <property type="component" value="Unassembled WGS sequence"/>
</dbReference>
<comment type="subcellular location">
    <subcellularLocation>
        <location evidence="1">Nucleus</location>
        <location evidence="1">Nucleolus</location>
    </subcellularLocation>
</comment>
<dbReference type="Pfam" id="PF04003">
    <property type="entry name" value="Utp12"/>
    <property type="match status" value="1"/>
</dbReference>
<feature type="repeat" description="WD" evidence="6">
    <location>
        <begin position="145"/>
        <end position="185"/>
    </location>
</feature>
<dbReference type="PRINTS" id="PR00320">
    <property type="entry name" value="GPROTEINBRPT"/>
</dbReference>
<dbReference type="GO" id="GO:0030490">
    <property type="term" value="P:maturation of SSU-rRNA"/>
    <property type="evidence" value="ECO:0007669"/>
    <property type="project" value="TreeGrafter"/>
</dbReference>
<evidence type="ECO:0000256" key="7">
    <source>
        <dbReference type="SAM" id="MobiDB-lite"/>
    </source>
</evidence>
<gene>
    <name evidence="9" type="ORF">DASB73_008050</name>
</gene>
<dbReference type="Gene3D" id="2.130.10.10">
    <property type="entry name" value="YVTN repeat-like/Quinoprotein amine dehydrogenase"/>
    <property type="match status" value="3"/>
</dbReference>
<feature type="repeat" description="WD" evidence="6">
    <location>
        <begin position="637"/>
        <end position="678"/>
    </location>
</feature>
<dbReference type="InterPro" id="IPR001680">
    <property type="entry name" value="WD40_rpt"/>
</dbReference>
<dbReference type="AlphaFoldDB" id="A0AAV5RF47"/>
<evidence type="ECO:0000256" key="4">
    <source>
        <dbReference type="ARBA" id="ARBA00023242"/>
    </source>
</evidence>
<reference evidence="9 10" key="1">
    <citation type="journal article" date="2023" name="Elife">
        <title>Identification of key yeast species and microbe-microbe interactions impacting larval growth of Drosophila in the wild.</title>
        <authorList>
            <person name="Mure A."/>
            <person name="Sugiura Y."/>
            <person name="Maeda R."/>
            <person name="Honda K."/>
            <person name="Sakurai N."/>
            <person name="Takahashi Y."/>
            <person name="Watada M."/>
            <person name="Katoh T."/>
            <person name="Gotoh A."/>
            <person name="Gotoh Y."/>
            <person name="Taniguchi I."/>
            <person name="Nakamura K."/>
            <person name="Hayashi T."/>
            <person name="Katayama T."/>
            <person name="Uemura T."/>
            <person name="Hattori Y."/>
        </authorList>
    </citation>
    <scope>NUCLEOTIDE SEQUENCE [LARGE SCALE GENOMIC DNA]</scope>
    <source>
        <strain evidence="9 10">SB-73</strain>
    </source>
</reference>
<name>A0AAV5RF47_STABA</name>
<dbReference type="PROSITE" id="PS00678">
    <property type="entry name" value="WD_REPEATS_1"/>
    <property type="match status" value="3"/>
</dbReference>
<dbReference type="PROSITE" id="PS50294">
    <property type="entry name" value="WD_REPEATS_REGION"/>
    <property type="match status" value="7"/>
</dbReference>
<dbReference type="GO" id="GO:0030515">
    <property type="term" value="F:snoRNA binding"/>
    <property type="evidence" value="ECO:0007669"/>
    <property type="project" value="TreeGrafter"/>
</dbReference>
<dbReference type="FunFam" id="2.130.10.10:FF:000178">
    <property type="entry name" value="WD repeat domain 3"/>
    <property type="match status" value="1"/>
</dbReference>
<dbReference type="Pfam" id="PF25172">
    <property type="entry name" value="Beta-prop_WDR3_2nd"/>
    <property type="match status" value="1"/>
</dbReference>
<dbReference type="SUPFAM" id="SSF50978">
    <property type="entry name" value="WD40 repeat-like"/>
    <property type="match status" value="2"/>
</dbReference>
<evidence type="ECO:0000256" key="6">
    <source>
        <dbReference type="PROSITE-ProRule" id="PRU00221"/>
    </source>
</evidence>
<protein>
    <submittedName>
        <fullName evidence="9">SnoRNA-binding rRNA-processing protein</fullName>
    </submittedName>
</protein>
<dbReference type="PROSITE" id="PS50082">
    <property type="entry name" value="WD_REPEATS_2"/>
    <property type="match status" value="7"/>
</dbReference>
<evidence type="ECO:0000313" key="10">
    <source>
        <dbReference type="Proteomes" id="UP001362899"/>
    </source>
</evidence>
<dbReference type="GO" id="GO:0034388">
    <property type="term" value="C:Pwp2p-containing subcomplex of 90S preribosome"/>
    <property type="evidence" value="ECO:0007669"/>
    <property type="project" value="TreeGrafter"/>
</dbReference>
<dbReference type="PANTHER" id="PTHR19853:SF0">
    <property type="entry name" value="WD REPEAT-CONTAINING PROTEIN 3"/>
    <property type="match status" value="1"/>
</dbReference>
<evidence type="ECO:0000313" key="9">
    <source>
        <dbReference type="EMBL" id="GMM49847.1"/>
    </source>
</evidence>
<evidence type="ECO:0000256" key="3">
    <source>
        <dbReference type="ARBA" id="ARBA00022737"/>
    </source>
</evidence>
<feature type="repeat" description="WD" evidence="6">
    <location>
        <begin position="595"/>
        <end position="627"/>
    </location>
</feature>
<evidence type="ECO:0000259" key="8">
    <source>
        <dbReference type="Pfam" id="PF04003"/>
    </source>
</evidence>
<comment type="similarity">
    <text evidence="5">Belongs to the WD repeat WDR3/UTP12 family.</text>
</comment>
<dbReference type="InterPro" id="IPR036322">
    <property type="entry name" value="WD40_repeat_dom_sf"/>
</dbReference>
<feature type="region of interest" description="Disordered" evidence="7">
    <location>
        <begin position="284"/>
        <end position="306"/>
    </location>
</feature>
<dbReference type="InterPro" id="IPR020472">
    <property type="entry name" value="WD40_PAC1"/>
</dbReference>
<dbReference type="InterPro" id="IPR015943">
    <property type="entry name" value="WD40/YVTN_repeat-like_dom_sf"/>
</dbReference>
<evidence type="ECO:0000256" key="2">
    <source>
        <dbReference type="ARBA" id="ARBA00022574"/>
    </source>
</evidence>
<feature type="domain" description="Small-subunit processome Utp12" evidence="8">
    <location>
        <begin position="759"/>
        <end position="861"/>
    </location>
</feature>
<keyword evidence="3" id="KW-0677">Repeat</keyword>
<dbReference type="InterPro" id="IPR019775">
    <property type="entry name" value="WD40_repeat_CS"/>
</dbReference>
<feature type="repeat" description="WD" evidence="6">
    <location>
        <begin position="553"/>
        <end position="594"/>
    </location>
</feature>
<dbReference type="InterPro" id="IPR007148">
    <property type="entry name" value="SSU_processome_Utp12"/>
</dbReference>
<dbReference type="CDD" id="cd00200">
    <property type="entry name" value="WD40"/>
    <property type="match status" value="2"/>
</dbReference>
<keyword evidence="4" id="KW-0539">Nucleus</keyword>
<feature type="repeat" description="WD" evidence="6">
    <location>
        <begin position="452"/>
        <end position="486"/>
    </location>
</feature>
<feature type="compositionally biased region" description="Basic residues" evidence="7">
    <location>
        <begin position="284"/>
        <end position="295"/>
    </location>
</feature>
<keyword evidence="2 6" id="KW-0853">WD repeat</keyword>
<dbReference type="GO" id="GO:0032040">
    <property type="term" value="C:small-subunit processome"/>
    <property type="evidence" value="ECO:0007669"/>
    <property type="project" value="TreeGrafter"/>
</dbReference>